<dbReference type="RefSeq" id="WP_123514775.1">
    <property type="nucleotide sequence ID" value="NZ_MOBQ01000040.1"/>
</dbReference>
<organism evidence="1 2">
    <name type="scientific">Pseudomonas frederiksbergensis</name>
    <dbReference type="NCBI Taxonomy" id="104087"/>
    <lineage>
        <taxon>Bacteria</taxon>
        <taxon>Pseudomonadati</taxon>
        <taxon>Pseudomonadota</taxon>
        <taxon>Gammaproteobacteria</taxon>
        <taxon>Pseudomonadales</taxon>
        <taxon>Pseudomonadaceae</taxon>
        <taxon>Pseudomonas</taxon>
    </lineage>
</organism>
<dbReference type="OrthoDB" id="9805663at2"/>
<accession>A0A423JRC5</accession>
<sequence>MTEYNQAESFKGVAYVSGSNPEAFMCFQNFKISSYYTGNPAAASSVPSADLVDVSNLFVNSCVGVKVAYFLFKRIASDPDPEAINAYHIQCCNGPYTGEYLSTDLSSGKISTSKEPKYFFRLQHNRVDIDASTSTDDGNDVNLVAWYGRVELGARANVDYTNQYTAEVNIKQSAQGIAAFKLRYTKKNTLDIN</sequence>
<dbReference type="EMBL" id="MOBQ01000040">
    <property type="protein sequence ID" value="RON40268.1"/>
    <property type="molecule type" value="Genomic_DNA"/>
</dbReference>
<comment type="caution">
    <text evidence="1">The sequence shown here is derived from an EMBL/GenBank/DDBJ whole genome shotgun (WGS) entry which is preliminary data.</text>
</comment>
<reference evidence="1 2" key="1">
    <citation type="submission" date="2016-10" db="EMBL/GenBank/DDBJ databases">
        <title>Comparative genome analysis of multiple Pseudomonas spp. focuses on biocontrol and plant growth promoting traits.</title>
        <authorList>
            <person name="Tao X.-Y."/>
            <person name="Taylor C.G."/>
        </authorList>
    </citation>
    <scope>NUCLEOTIDE SEQUENCE [LARGE SCALE GENOMIC DNA]</scope>
    <source>
        <strain evidence="1 2">37A10</strain>
    </source>
</reference>
<protein>
    <submittedName>
        <fullName evidence="1">Uncharacterized protein</fullName>
    </submittedName>
</protein>
<evidence type="ECO:0000313" key="1">
    <source>
        <dbReference type="EMBL" id="RON40268.1"/>
    </source>
</evidence>
<dbReference type="AlphaFoldDB" id="A0A423JRC5"/>
<gene>
    <name evidence="1" type="ORF">BK666_26655</name>
</gene>
<dbReference type="Proteomes" id="UP000285349">
    <property type="component" value="Unassembled WGS sequence"/>
</dbReference>
<name>A0A423JRC5_9PSED</name>
<evidence type="ECO:0000313" key="2">
    <source>
        <dbReference type="Proteomes" id="UP000285349"/>
    </source>
</evidence>
<proteinExistence type="predicted"/>